<protein>
    <submittedName>
        <fullName evidence="2">Ovule protein</fullName>
    </submittedName>
</protein>
<dbReference type="WBParaSite" id="DME_0001093501-mRNA-1">
    <property type="protein sequence ID" value="DME_0001093501-mRNA-1"/>
    <property type="gene ID" value="DME_0001093501"/>
</dbReference>
<sequence>LYNAQPLIQIYAPISIQKRVQPYSRWWSKIHFQTNLIRKNRFFAYLIYFKQ</sequence>
<organism evidence="1 2">
    <name type="scientific">Dracunculus medinensis</name>
    <name type="common">Guinea worm</name>
    <dbReference type="NCBI Taxonomy" id="318479"/>
    <lineage>
        <taxon>Eukaryota</taxon>
        <taxon>Metazoa</taxon>
        <taxon>Ecdysozoa</taxon>
        <taxon>Nematoda</taxon>
        <taxon>Chromadorea</taxon>
        <taxon>Rhabditida</taxon>
        <taxon>Spirurina</taxon>
        <taxon>Dracunculoidea</taxon>
        <taxon>Dracunculidae</taxon>
        <taxon>Dracunculus</taxon>
    </lineage>
</organism>
<dbReference type="AlphaFoldDB" id="A0A0N4USA3"/>
<accession>A0A0N4USA3</accession>
<proteinExistence type="predicted"/>
<name>A0A0N4USA3_DRAME</name>
<reference evidence="2" key="1">
    <citation type="submission" date="2017-02" db="UniProtKB">
        <authorList>
            <consortium name="WormBaseParasite"/>
        </authorList>
    </citation>
    <scope>IDENTIFICATION</scope>
</reference>
<evidence type="ECO:0000313" key="1">
    <source>
        <dbReference type="Proteomes" id="UP000038040"/>
    </source>
</evidence>
<dbReference type="Proteomes" id="UP000038040">
    <property type="component" value="Unplaced"/>
</dbReference>
<evidence type="ECO:0000313" key="2">
    <source>
        <dbReference type="WBParaSite" id="DME_0001093501-mRNA-1"/>
    </source>
</evidence>